<evidence type="ECO:0000313" key="2">
    <source>
        <dbReference type="Proteomes" id="UP000095472"/>
    </source>
</evidence>
<organism evidence="1 2">
    <name type="scientific">Desertifilum tharense IPPAS B-1220</name>
    <dbReference type="NCBI Taxonomy" id="1781255"/>
    <lineage>
        <taxon>Bacteria</taxon>
        <taxon>Bacillati</taxon>
        <taxon>Cyanobacteriota</taxon>
        <taxon>Cyanophyceae</taxon>
        <taxon>Desertifilales</taxon>
        <taxon>Desertifilaceae</taxon>
        <taxon>Desertifilum</taxon>
    </lineage>
</organism>
<dbReference type="EMBL" id="CP182909">
    <property type="protein sequence ID" value="XPM66182.1"/>
    <property type="molecule type" value="Genomic_DNA"/>
</dbReference>
<evidence type="ECO:0000313" key="1">
    <source>
        <dbReference type="EMBL" id="XPM66182.1"/>
    </source>
</evidence>
<reference evidence="1 2" key="1">
    <citation type="journal article" date="2016" name="Genome Announc.">
        <title>Draft Genome Sequence of the Thermotolerant Cyanobacterium Desertifilum sp. IPPAS B-1220.</title>
        <authorList>
            <person name="Mironov K.S."/>
            <person name="Sinetova M.A."/>
            <person name="Bolatkhan K."/>
            <person name="Zayadan B.K."/>
            <person name="Ustinova V.V."/>
            <person name="Kupriyanova E.V."/>
            <person name="Skrypnik A.N."/>
            <person name="Gogoleva N.E."/>
            <person name="Gogolev Y.V."/>
            <person name="Los D.A."/>
        </authorList>
    </citation>
    <scope>NUCLEOTIDE SEQUENCE [LARGE SCALE GENOMIC DNA]</scope>
    <source>
        <strain evidence="1 2">IPPAS B-1220</strain>
    </source>
</reference>
<keyword evidence="2" id="KW-1185">Reference proteome</keyword>
<dbReference type="Proteomes" id="UP000095472">
    <property type="component" value="Chromosome"/>
</dbReference>
<sequence length="41" mass="4859">MLATFSVLCFFLMYMFAHAYVLDRLLKDTAQSTKYSHPIQR</sequence>
<name>A0ACD5GZG0_9CYAN</name>
<gene>
    <name evidence="1" type="ORF">BH720_012655</name>
</gene>
<accession>A0ACD5GZG0</accession>
<protein>
    <submittedName>
        <fullName evidence="1">Uncharacterized protein</fullName>
    </submittedName>
</protein>
<proteinExistence type="predicted"/>